<dbReference type="GeneID" id="41604473"/>
<dbReference type="InterPro" id="IPR013766">
    <property type="entry name" value="Thioredoxin_domain"/>
</dbReference>
<gene>
    <name evidence="5" type="ORF">MSSIH_0505</name>
</gene>
<organism evidence="5 6">
    <name type="scientific">Methanosarcina siciliae HI350</name>
    <dbReference type="NCBI Taxonomy" id="1434119"/>
    <lineage>
        <taxon>Archaea</taxon>
        <taxon>Methanobacteriati</taxon>
        <taxon>Methanobacteriota</taxon>
        <taxon>Stenosarchaea group</taxon>
        <taxon>Methanomicrobia</taxon>
        <taxon>Methanosarcinales</taxon>
        <taxon>Methanosarcinaceae</taxon>
        <taxon>Methanosarcina</taxon>
    </lineage>
</organism>
<evidence type="ECO:0000256" key="2">
    <source>
        <dbReference type="ARBA" id="ARBA00023284"/>
    </source>
</evidence>
<feature type="domain" description="Thioredoxin" evidence="4">
    <location>
        <begin position="5"/>
        <end position="153"/>
    </location>
</feature>
<evidence type="ECO:0000256" key="1">
    <source>
        <dbReference type="ARBA" id="ARBA00023002"/>
    </source>
</evidence>
<name>A0A0E3PAK7_9EURY</name>
<dbReference type="RefSeq" id="WP_148704805.1">
    <property type="nucleotide sequence ID" value="NZ_CP009507.1"/>
</dbReference>
<dbReference type="Proteomes" id="UP000033092">
    <property type="component" value="Chromosome"/>
</dbReference>
<dbReference type="InterPro" id="IPR000866">
    <property type="entry name" value="AhpC/TSA"/>
</dbReference>
<dbReference type="Gene3D" id="3.40.30.10">
    <property type="entry name" value="Glutaredoxin"/>
    <property type="match status" value="1"/>
</dbReference>
<dbReference type="InterPro" id="IPR024706">
    <property type="entry name" value="Peroxiredoxin_AhpC-typ"/>
</dbReference>
<dbReference type="Pfam" id="PF00578">
    <property type="entry name" value="AhpC-TSA"/>
    <property type="match status" value="1"/>
</dbReference>
<sequence length="153" mass="17749">MTNEIKIGETIQDFRLRDQKRDEVHLYDLKGKKVLLSFHPLAWTKVCAEQMKSLEENHELFTELNTVAFGISVDSIPSKKAWAKELGITHIRLLSDFWPHGEVAKAYGIFKEKEGVSERANIIIDEDQKVIFFKKYPGHELPDIKEIIEVLKK</sequence>
<dbReference type="GO" id="GO:0016491">
    <property type="term" value="F:oxidoreductase activity"/>
    <property type="evidence" value="ECO:0007669"/>
    <property type="project" value="UniProtKB-KW"/>
</dbReference>
<feature type="active site" description="Cysteine sulfenic acid (-SOH) intermediate; for peroxidase activity" evidence="3">
    <location>
        <position position="47"/>
    </location>
</feature>
<dbReference type="PANTHER" id="PTHR43110">
    <property type="entry name" value="THIOL PEROXIDASE"/>
    <property type="match status" value="1"/>
</dbReference>
<dbReference type="PIRSF" id="PIRSF000239">
    <property type="entry name" value="AHPC"/>
    <property type="match status" value="1"/>
</dbReference>
<dbReference type="HOGENOM" id="CLU_042529_14_2_2"/>
<dbReference type="SUPFAM" id="SSF52833">
    <property type="entry name" value="Thioredoxin-like"/>
    <property type="match status" value="1"/>
</dbReference>
<protein>
    <submittedName>
        <fullName evidence="5">Alkyl hydroperoxide reductase subunit C-like protein</fullName>
    </submittedName>
</protein>
<dbReference type="EMBL" id="CP009507">
    <property type="protein sequence ID" value="AKB31195.1"/>
    <property type="molecule type" value="Genomic_DNA"/>
</dbReference>
<evidence type="ECO:0000256" key="3">
    <source>
        <dbReference type="PIRSR" id="PIRSR000239-1"/>
    </source>
</evidence>
<dbReference type="PROSITE" id="PS51352">
    <property type="entry name" value="THIOREDOXIN_2"/>
    <property type="match status" value="1"/>
</dbReference>
<dbReference type="InterPro" id="IPR050455">
    <property type="entry name" value="Tpx_Peroxidase_subfamily"/>
</dbReference>
<dbReference type="KEGG" id="msz:MSSIH_0505"/>
<evidence type="ECO:0000313" key="5">
    <source>
        <dbReference type="EMBL" id="AKB31195.1"/>
    </source>
</evidence>
<keyword evidence="1" id="KW-0560">Oxidoreductase</keyword>
<proteinExistence type="predicted"/>
<dbReference type="PANTHER" id="PTHR43110:SF1">
    <property type="entry name" value="THIOL PEROXIDASE"/>
    <property type="match status" value="1"/>
</dbReference>
<dbReference type="AlphaFoldDB" id="A0A0E3PAK7"/>
<keyword evidence="2" id="KW-0676">Redox-active center</keyword>
<dbReference type="PATRIC" id="fig|1434119.4.peg.646"/>
<dbReference type="CDD" id="cd03018">
    <property type="entry name" value="PRX_AhpE_like"/>
    <property type="match status" value="1"/>
</dbReference>
<evidence type="ECO:0000313" key="6">
    <source>
        <dbReference type="Proteomes" id="UP000033092"/>
    </source>
</evidence>
<accession>A0A0E3PAK7</accession>
<dbReference type="GO" id="GO:0016209">
    <property type="term" value="F:antioxidant activity"/>
    <property type="evidence" value="ECO:0007669"/>
    <property type="project" value="InterPro"/>
</dbReference>
<reference evidence="5 6" key="1">
    <citation type="submission" date="2014-07" db="EMBL/GenBank/DDBJ databases">
        <title>Methanogenic archaea and the global carbon cycle.</title>
        <authorList>
            <person name="Henriksen J.R."/>
            <person name="Luke J."/>
            <person name="Reinhart S."/>
            <person name="Benedict M.N."/>
            <person name="Youngblut N.D."/>
            <person name="Metcalf M.E."/>
            <person name="Whitaker R.J."/>
            <person name="Metcalf W.W."/>
        </authorList>
    </citation>
    <scope>NUCLEOTIDE SEQUENCE [LARGE SCALE GENOMIC DNA]</scope>
    <source>
        <strain evidence="5 6">HI350</strain>
    </source>
</reference>
<dbReference type="InterPro" id="IPR036249">
    <property type="entry name" value="Thioredoxin-like_sf"/>
</dbReference>
<evidence type="ECO:0000259" key="4">
    <source>
        <dbReference type="PROSITE" id="PS51352"/>
    </source>
</evidence>